<protein>
    <recommendedName>
        <fullName evidence="12">ATP synthase complex subunit 8</fullName>
    </recommendedName>
</protein>
<dbReference type="GO" id="GO:0045259">
    <property type="term" value="C:proton-transporting ATP synthase complex"/>
    <property type="evidence" value="ECO:0007669"/>
    <property type="project" value="UniProtKB-KW"/>
</dbReference>
<comment type="subcellular location">
    <subcellularLocation>
        <location evidence="1 12">Mitochondrion membrane</location>
        <topology evidence="1 12">Single-pass membrane protein</topology>
    </subcellularLocation>
</comment>
<evidence type="ECO:0000256" key="11">
    <source>
        <dbReference type="ARBA" id="ARBA00023310"/>
    </source>
</evidence>
<evidence type="ECO:0000313" key="14">
    <source>
        <dbReference type="EMBL" id="WZN31122.1"/>
    </source>
</evidence>
<evidence type="ECO:0000256" key="1">
    <source>
        <dbReference type="ARBA" id="ARBA00004304"/>
    </source>
</evidence>
<keyword evidence="5 12" id="KW-0812">Transmembrane</keyword>
<geneLocation type="mitochondrion" evidence="14"/>
<keyword evidence="8 12" id="KW-0406">Ion transport</keyword>
<dbReference type="Pfam" id="PF00895">
    <property type="entry name" value="ATP-synt_8"/>
    <property type="match status" value="1"/>
</dbReference>
<dbReference type="GO" id="GO:0031966">
    <property type="term" value="C:mitochondrial membrane"/>
    <property type="evidence" value="ECO:0007669"/>
    <property type="project" value="UniProtKB-SubCell"/>
</dbReference>
<proteinExistence type="inferred from homology"/>
<feature type="transmembrane region" description="Helical" evidence="13">
    <location>
        <begin position="12"/>
        <end position="33"/>
    </location>
</feature>
<name>A0AAU6S695_9NEOB</name>
<keyword evidence="4 12" id="KW-0138">CF(0)</keyword>
<keyword evidence="7 13" id="KW-1133">Transmembrane helix</keyword>
<dbReference type="AlphaFoldDB" id="A0AAU6S695"/>
<evidence type="ECO:0000256" key="2">
    <source>
        <dbReference type="ARBA" id="ARBA00008892"/>
    </source>
</evidence>
<dbReference type="EMBL" id="OR726341">
    <property type="protein sequence ID" value="WZN31122.1"/>
    <property type="molecule type" value="Genomic_DNA"/>
</dbReference>
<dbReference type="GO" id="GO:0015078">
    <property type="term" value="F:proton transmembrane transporter activity"/>
    <property type="evidence" value="ECO:0007669"/>
    <property type="project" value="InterPro"/>
</dbReference>
<evidence type="ECO:0000256" key="3">
    <source>
        <dbReference type="ARBA" id="ARBA00022448"/>
    </source>
</evidence>
<dbReference type="PANTHER" id="PTHR39937:SF1">
    <property type="entry name" value="ATP SYNTHASE PROTEIN 8"/>
    <property type="match status" value="1"/>
</dbReference>
<keyword evidence="11" id="KW-0066">ATP synthesis</keyword>
<keyword evidence="10 13" id="KW-0472">Membrane</keyword>
<evidence type="ECO:0000256" key="10">
    <source>
        <dbReference type="ARBA" id="ARBA00023136"/>
    </source>
</evidence>
<evidence type="ECO:0000256" key="6">
    <source>
        <dbReference type="ARBA" id="ARBA00022781"/>
    </source>
</evidence>
<evidence type="ECO:0000256" key="12">
    <source>
        <dbReference type="RuleBase" id="RU003661"/>
    </source>
</evidence>
<comment type="similarity">
    <text evidence="2 12">Belongs to the ATPase protein 8 family.</text>
</comment>
<evidence type="ECO:0000256" key="8">
    <source>
        <dbReference type="ARBA" id="ARBA00023065"/>
    </source>
</evidence>
<evidence type="ECO:0000256" key="13">
    <source>
        <dbReference type="SAM" id="Phobius"/>
    </source>
</evidence>
<evidence type="ECO:0000256" key="7">
    <source>
        <dbReference type="ARBA" id="ARBA00022989"/>
    </source>
</evidence>
<evidence type="ECO:0000256" key="4">
    <source>
        <dbReference type="ARBA" id="ARBA00022547"/>
    </source>
</evidence>
<dbReference type="InterPro" id="IPR001421">
    <property type="entry name" value="ATP8_metazoa"/>
</dbReference>
<accession>A0AAU6S695</accession>
<dbReference type="InterPro" id="IPR050635">
    <property type="entry name" value="ATPase_protein_8"/>
</dbReference>
<evidence type="ECO:0000256" key="9">
    <source>
        <dbReference type="ARBA" id="ARBA00023128"/>
    </source>
</evidence>
<keyword evidence="6 12" id="KW-0375">Hydrogen ion transport</keyword>
<dbReference type="GO" id="GO:0015986">
    <property type="term" value="P:proton motive force-driven ATP synthesis"/>
    <property type="evidence" value="ECO:0007669"/>
    <property type="project" value="InterPro"/>
</dbReference>
<gene>
    <name evidence="14" type="primary">ATP8</name>
</gene>
<reference evidence="14" key="1">
    <citation type="submission" date="2023-10" db="EMBL/GenBank/DDBJ databases">
        <authorList>
            <person name="Mao M."/>
        </authorList>
    </citation>
    <scope>NUCLEOTIDE SEQUENCE</scope>
</reference>
<evidence type="ECO:0000256" key="5">
    <source>
        <dbReference type="ARBA" id="ARBA00022692"/>
    </source>
</evidence>
<dbReference type="PANTHER" id="PTHR39937">
    <property type="entry name" value="ATP SYNTHASE PROTEIN 8"/>
    <property type="match status" value="1"/>
</dbReference>
<organism evidence="14">
    <name type="scientific">Theloderma albopunctatum</name>
    <dbReference type="NCBI Taxonomy" id="1775700"/>
    <lineage>
        <taxon>Eukaryota</taxon>
        <taxon>Metazoa</taxon>
        <taxon>Chordata</taxon>
        <taxon>Craniata</taxon>
        <taxon>Vertebrata</taxon>
        <taxon>Euteleostomi</taxon>
        <taxon>Amphibia</taxon>
        <taxon>Batrachia</taxon>
        <taxon>Anura</taxon>
        <taxon>Neobatrachia</taxon>
        <taxon>Ranoidea</taxon>
        <taxon>Rhacophoridae</taxon>
        <taxon>Rhacophorinae</taxon>
        <taxon>Theloderma</taxon>
    </lineage>
</organism>
<sequence length="53" mass="6590">MPQLIPDPWFFIFFTTWLSLIMMIQTKTIYFSFLNKLNPKTYKNVSNLWTWPW</sequence>
<keyword evidence="9 12" id="KW-0496">Mitochondrion</keyword>
<keyword evidence="3 12" id="KW-0813">Transport</keyword>